<name>A0A1G7FIA1_9FLAO</name>
<keyword evidence="1" id="KW-0812">Transmembrane</keyword>
<proteinExistence type="predicted"/>
<evidence type="ECO:0000313" key="2">
    <source>
        <dbReference type="EMBL" id="SDE75654.1"/>
    </source>
</evidence>
<protein>
    <submittedName>
        <fullName evidence="2">Uncharacterized protein</fullName>
    </submittedName>
</protein>
<accession>A0A1G7FIA1</accession>
<keyword evidence="1" id="KW-1133">Transmembrane helix</keyword>
<dbReference type="EMBL" id="FNBD01000003">
    <property type="protein sequence ID" value="SDE75654.1"/>
    <property type="molecule type" value="Genomic_DNA"/>
</dbReference>
<evidence type="ECO:0000256" key="1">
    <source>
        <dbReference type="SAM" id="Phobius"/>
    </source>
</evidence>
<evidence type="ECO:0000313" key="3">
    <source>
        <dbReference type="Proteomes" id="UP000182114"/>
    </source>
</evidence>
<reference evidence="3" key="1">
    <citation type="submission" date="2016-10" db="EMBL/GenBank/DDBJ databases">
        <authorList>
            <person name="Varghese N."/>
            <person name="Submissions S."/>
        </authorList>
    </citation>
    <scope>NUCLEOTIDE SEQUENCE [LARGE SCALE GENOMIC DNA]</scope>
    <source>
        <strain evidence="3">DSM 24729</strain>
    </source>
</reference>
<dbReference type="eggNOG" id="ENOG5031599">
    <property type="taxonomic scope" value="Bacteria"/>
</dbReference>
<feature type="transmembrane region" description="Helical" evidence="1">
    <location>
        <begin position="115"/>
        <end position="131"/>
    </location>
</feature>
<sequence length="180" mass="21354">MTVFSLYPKLNITAEDYLHYNTYYVEHSSDKVNESAIPTRLKWLHEMYEKKHVLLSDAAIVTLNNAVKKHLKRDRYLLLIFGLGCLIAFYFALQYLKPTIGVSLYYKVPAVYNNPWDFILVSVIFIIAWWYEKRQYKKKLILGIKNKFIAALESHFASTVFKKEAHQNKKLKKATKNRRW</sequence>
<keyword evidence="1" id="KW-0472">Membrane</keyword>
<dbReference type="Proteomes" id="UP000182114">
    <property type="component" value="Unassembled WGS sequence"/>
</dbReference>
<dbReference type="RefSeq" id="WP_074537858.1">
    <property type="nucleotide sequence ID" value="NZ_FNBD01000003.1"/>
</dbReference>
<keyword evidence="3" id="KW-1185">Reference proteome</keyword>
<dbReference type="AlphaFoldDB" id="A0A1G7FIA1"/>
<gene>
    <name evidence="2" type="ORF">SAMN04487992_103285</name>
</gene>
<organism evidence="2 3">
    <name type="scientific">Cellulophaga baltica</name>
    <dbReference type="NCBI Taxonomy" id="76594"/>
    <lineage>
        <taxon>Bacteria</taxon>
        <taxon>Pseudomonadati</taxon>
        <taxon>Bacteroidota</taxon>
        <taxon>Flavobacteriia</taxon>
        <taxon>Flavobacteriales</taxon>
        <taxon>Flavobacteriaceae</taxon>
        <taxon>Cellulophaga</taxon>
    </lineage>
</organism>
<feature type="transmembrane region" description="Helical" evidence="1">
    <location>
        <begin position="76"/>
        <end position="95"/>
    </location>
</feature>